<dbReference type="PANTHER" id="PTHR12281">
    <property type="entry name" value="RP42 RELATED"/>
    <property type="match status" value="1"/>
</dbReference>
<evidence type="ECO:0000256" key="6">
    <source>
        <dbReference type="ARBA" id="ARBA00022707"/>
    </source>
</evidence>
<evidence type="ECO:0000313" key="14">
    <source>
        <dbReference type="Proteomes" id="UP001159042"/>
    </source>
</evidence>
<keyword evidence="14" id="KW-1185">Reference proteome</keyword>
<evidence type="ECO:0000256" key="3">
    <source>
        <dbReference type="ARBA" id="ARBA00004556"/>
    </source>
</evidence>
<sequence>ACKKSPGRDLEGTVWDPQMGNCLTCFKEPTQTALDTSQNCHKEEMTEARLYPAPSHVPASSAPPETILSNGNHLSAPPESTVAVGRFYPQSRRPHPKSAPAMGVTDSKPSEAKLITLFETYKDEGEDSILAEGIEKFCQDLQVSPDDFKILVLAWKLNAEQMCRFTCDEFINGLKGIRADSIKSIQTRLPELVSEVEQNDELFKDLYRFTFRFGLDTASGQRILPTDMAVVLWRLVFTIREPPILSRWLNFLETHQMIRGIPKDTWNMFLNFSEHVGDDLSCYDDNEAWPSLFDDFVEYENDQANQNISKDKEKDCDELLITQD</sequence>
<dbReference type="Pfam" id="PF03556">
    <property type="entry name" value="Cullin_binding"/>
    <property type="match status" value="1"/>
</dbReference>
<keyword evidence="8" id="KW-0539">Nucleus</keyword>
<dbReference type="EMBL" id="JANEYG010000045">
    <property type="protein sequence ID" value="KAJ8916130.1"/>
    <property type="molecule type" value="Genomic_DNA"/>
</dbReference>
<dbReference type="GO" id="GO:0000151">
    <property type="term" value="C:ubiquitin ligase complex"/>
    <property type="evidence" value="ECO:0007669"/>
    <property type="project" value="TreeGrafter"/>
</dbReference>
<feature type="non-terminal residue" evidence="13">
    <location>
        <position position="1"/>
    </location>
</feature>
<evidence type="ECO:0000256" key="10">
    <source>
        <dbReference type="RuleBase" id="RU410713"/>
    </source>
</evidence>
<dbReference type="Proteomes" id="UP001159042">
    <property type="component" value="Unassembled WGS sequence"/>
</dbReference>
<dbReference type="GO" id="GO:0045116">
    <property type="term" value="P:protein neddylation"/>
    <property type="evidence" value="ECO:0007669"/>
    <property type="project" value="TreeGrafter"/>
</dbReference>
<keyword evidence="6" id="KW-0519">Myristate</keyword>
<dbReference type="Gene3D" id="1.10.238.10">
    <property type="entry name" value="EF-hand"/>
    <property type="match status" value="1"/>
</dbReference>
<dbReference type="GO" id="GO:0097602">
    <property type="term" value="F:cullin family protein binding"/>
    <property type="evidence" value="ECO:0007669"/>
    <property type="project" value="TreeGrafter"/>
</dbReference>
<proteinExistence type="predicted"/>
<dbReference type="InterPro" id="IPR042460">
    <property type="entry name" value="DCN1-like_PONY"/>
</dbReference>
<evidence type="ECO:0000256" key="2">
    <source>
        <dbReference type="ARBA" id="ARBA00004236"/>
    </source>
</evidence>
<evidence type="ECO:0000256" key="1">
    <source>
        <dbReference type="ARBA" id="ARBA00004123"/>
    </source>
</evidence>
<protein>
    <recommendedName>
        <fullName evidence="10">Defective in cullin neddylation protein</fullName>
    </recommendedName>
</protein>
<evidence type="ECO:0000256" key="9">
    <source>
        <dbReference type="ARBA" id="ARBA00023288"/>
    </source>
</evidence>
<reference evidence="13 14" key="1">
    <citation type="journal article" date="2023" name="Insect Mol. Biol.">
        <title>Genome sequencing provides insights into the evolution of gene families encoding plant cell wall-degrading enzymes in longhorned beetles.</title>
        <authorList>
            <person name="Shin N.R."/>
            <person name="Okamura Y."/>
            <person name="Kirsch R."/>
            <person name="Pauchet Y."/>
        </authorList>
    </citation>
    <scope>NUCLEOTIDE SEQUENCE [LARGE SCALE GENOMIC DNA]</scope>
    <source>
        <strain evidence="13">EAD_L_NR</strain>
    </source>
</reference>
<evidence type="ECO:0000256" key="5">
    <source>
        <dbReference type="ARBA" id="ARBA00022490"/>
    </source>
</evidence>
<dbReference type="FunFam" id="1.10.238.10:FF:000126">
    <property type="entry name" value="DCN1-like protein"/>
    <property type="match status" value="1"/>
</dbReference>
<accession>A0AAV8VQJ8</accession>
<keyword evidence="5" id="KW-0963">Cytoplasm</keyword>
<dbReference type="PANTHER" id="PTHR12281:SF31">
    <property type="entry name" value="DCN1-LIKE PROTEIN 3"/>
    <property type="match status" value="1"/>
</dbReference>
<keyword evidence="9" id="KW-0449">Lipoprotein</keyword>
<evidence type="ECO:0000256" key="4">
    <source>
        <dbReference type="ARBA" id="ARBA00022475"/>
    </source>
</evidence>
<dbReference type="GO" id="GO:0031624">
    <property type="term" value="F:ubiquitin conjugating enzyme binding"/>
    <property type="evidence" value="ECO:0007669"/>
    <property type="project" value="TreeGrafter"/>
</dbReference>
<evidence type="ECO:0000256" key="7">
    <source>
        <dbReference type="ARBA" id="ARBA00023136"/>
    </source>
</evidence>
<name>A0AAV8VQJ8_9CUCU</name>
<feature type="compositionally biased region" description="Low complexity" evidence="11">
    <location>
        <begin position="54"/>
        <end position="64"/>
    </location>
</feature>
<keyword evidence="4" id="KW-1003">Cell membrane</keyword>
<dbReference type="FunFam" id="1.10.238.200:FF:000003">
    <property type="entry name" value="DCN1-like protein 3"/>
    <property type="match status" value="1"/>
</dbReference>
<evidence type="ECO:0000259" key="12">
    <source>
        <dbReference type="PROSITE" id="PS51229"/>
    </source>
</evidence>
<comment type="subcellular location">
    <subcellularLocation>
        <location evidence="2">Cell membrane</location>
    </subcellularLocation>
    <subcellularLocation>
        <location evidence="3">Cytoplasm</location>
        <location evidence="3">Perinuclear region</location>
    </subcellularLocation>
    <subcellularLocation>
        <location evidence="1">Nucleus</location>
    </subcellularLocation>
</comment>
<evidence type="ECO:0000256" key="8">
    <source>
        <dbReference type="ARBA" id="ARBA00023242"/>
    </source>
</evidence>
<evidence type="ECO:0000313" key="13">
    <source>
        <dbReference type="EMBL" id="KAJ8916130.1"/>
    </source>
</evidence>
<keyword evidence="7" id="KW-0472">Membrane</keyword>
<dbReference type="PROSITE" id="PS51229">
    <property type="entry name" value="DCUN1"/>
    <property type="match status" value="1"/>
</dbReference>
<dbReference type="GO" id="GO:2000436">
    <property type="term" value="P:positive regulation of protein neddylation"/>
    <property type="evidence" value="ECO:0007669"/>
    <property type="project" value="UniProtKB-ARBA"/>
</dbReference>
<dbReference type="GO" id="GO:0005634">
    <property type="term" value="C:nucleus"/>
    <property type="evidence" value="ECO:0007669"/>
    <property type="project" value="UniProtKB-SubCell"/>
</dbReference>
<evidence type="ECO:0000256" key="11">
    <source>
        <dbReference type="SAM" id="MobiDB-lite"/>
    </source>
</evidence>
<dbReference type="InterPro" id="IPR014764">
    <property type="entry name" value="DCN-prot"/>
</dbReference>
<dbReference type="InterPro" id="IPR005176">
    <property type="entry name" value="PONY_dom"/>
</dbReference>
<organism evidence="13 14">
    <name type="scientific">Exocentrus adspersus</name>
    <dbReference type="NCBI Taxonomy" id="1586481"/>
    <lineage>
        <taxon>Eukaryota</taxon>
        <taxon>Metazoa</taxon>
        <taxon>Ecdysozoa</taxon>
        <taxon>Arthropoda</taxon>
        <taxon>Hexapoda</taxon>
        <taxon>Insecta</taxon>
        <taxon>Pterygota</taxon>
        <taxon>Neoptera</taxon>
        <taxon>Endopterygota</taxon>
        <taxon>Coleoptera</taxon>
        <taxon>Polyphaga</taxon>
        <taxon>Cucujiformia</taxon>
        <taxon>Chrysomeloidea</taxon>
        <taxon>Cerambycidae</taxon>
        <taxon>Lamiinae</taxon>
        <taxon>Acanthocinini</taxon>
        <taxon>Exocentrus</taxon>
    </lineage>
</organism>
<feature type="domain" description="DCUN1" evidence="12">
    <location>
        <begin position="109"/>
        <end position="301"/>
    </location>
</feature>
<feature type="region of interest" description="Disordered" evidence="11">
    <location>
        <begin position="54"/>
        <end position="76"/>
    </location>
</feature>
<gene>
    <name evidence="13" type="ORF">NQ315_004497</name>
</gene>
<comment type="caution">
    <text evidence="13">The sequence shown here is derived from an EMBL/GenBank/DDBJ whole genome shotgun (WGS) entry which is preliminary data.</text>
</comment>
<dbReference type="Gene3D" id="1.10.238.200">
    <property type="entry name" value="Cullin, PONY binding domain"/>
    <property type="match status" value="1"/>
</dbReference>
<comment type="function">
    <text evidence="10">Neddylation of cullins play an essential role in the regulation of SCF-type complexes activity.</text>
</comment>
<dbReference type="GO" id="GO:0032182">
    <property type="term" value="F:ubiquitin-like protein binding"/>
    <property type="evidence" value="ECO:0007669"/>
    <property type="project" value="TreeGrafter"/>
</dbReference>
<dbReference type="GO" id="GO:0005886">
    <property type="term" value="C:plasma membrane"/>
    <property type="evidence" value="ECO:0007669"/>
    <property type="project" value="UniProtKB-SubCell"/>
</dbReference>
<dbReference type="GO" id="GO:0048471">
    <property type="term" value="C:perinuclear region of cytoplasm"/>
    <property type="evidence" value="ECO:0007669"/>
    <property type="project" value="UniProtKB-SubCell"/>
</dbReference>
<dbReference type="AlphaFoldDB" id="A0AAV8VQJ8"/>